<reference evidence="11" key="1">
    <citation type="submission" date="2022-10" db="EMBL/GenBank/DDBJ databases">
        <authorList>
            <person name="Boutroux M."/>
        </authorList>
    </citation>
    <scope>NUCLEOTIDE SEQUENCE</scope>
    <source>
        <strain evidence="11">51.81</strain>
    </source>
</reference>
<evidence type="ECO:0000313" key="13">
    <source>
        <dbReference type="Proteomes" id="UP001149607"/>
    </source>
</evidence>
<accession>A0A9X4E1H7</accession>
<dbReference type="CDD" id="cd16325">
    <property type="entry name" value="LolA"/>
    <property type="match status" value="1"/>
</dbReference>
<reference evidence="12" key="2">
    <citation type="submission" date="2024-02" db="EMBL/GenBank/DDBJ databases">
        <title>Neisseria leonii sp. nov.</title>
        <authorList>
            <person name="Boutroux M."/>
            <person name="Favre-Rochex S."/>
            <person name="Gorgette O."/>
            <person name="Touak G."/>
            <person name="Muhle E."/>
            <person name="Chesneau O."/>
            <person name="Clermont D."/>
            <person name="Rahi P."/>
        </authorList>
    </citation>
    <scope>NUCLEOTIDE SEQUENCE</scope>
    <source>
        <strain evidence="12">51.81</strain>
    </source>
</reference>
<evidence type="ECO:0000256" key="7">
    <source>
        <dbReference type="ARBA" id="ARBA00022764"/>
    </source>
</evidence>
<evidence type="ECO:0000313" key="11">
    <source>
        <dbReference type="EMBL" id="MDD9326865.1"/>
    </source>
</evidence>
<keyword evidence="9 10" id="KW-0143">Chaperone</keyword>
<comment type="subcellular location">
    <subcellularLocation>
        <location evidence="1 10">Periplasm</location>
    </subcellularLocation>
</comment>
<dbReference type="EMBL" id="CP146598">
    <property type="protein sequence ID" value="WWY04141.1"/>
    <property type="molecule type" value="Genomic_DNA"/>
</dbReference>
<evidence type="ECO:0000256" key="5">
    <source>
        <dbReference type="ARBA" id="ARBA00022448"/>
    </source>
</evidence>
<evidence type="ECO:0000256" key="2">
    <source>
        <dbReference type="ARBA" id="ARBA00007615"/>
    </source>
</evidence>
<comment type="similarity">
    <text evidence="2 10">Belongs to the LolA family.</text>
</comment>
<dbReference type="GO" id="GO:0042953">
    <property type="term" value="P:lipoprotein transport"/>
    <property type="evidence" value="ECO:0007669"/>
    <property type="project" value="InterPro"/>
</dbReference>
<keyword evidence="7 10" id="KW-0574">Periplasm</keyword>
<organism evidence="11">
    <name type="scientific">Neisseria leonii</name>
    <dbReference type="NCBI Taxonomy" id="2995413"/>
    <lineage>
        <taxon>Bacteria</taxon>
        <taxon>Pseudomonadati</taxon>
        <taxon>Pseudomonadota</taxon>
        <taxon>Betaproteobacteria</taxon>
        <taxon>Neisseriales</taxon>
        <taxon>Neisseriaceae</taxon>
        <taxon>Neisseria</taxon>
    </lineage>
</organism>
<keyword evidence="11" id="KW-0449">Lipoprotein</keyword>
<dbReference type="HAMAP" id="MF_00240">
    <property type="entry name" value="LolA"/>
    <property type="match status" value="1"/>
</dbReference>
<keyword evidence="6 10" id="KW-0732">Signal</keyword>
<dbReference type="SUPFAM" id="SSF89392">
    <property type="entry name" value="Prokaryotic lipoproteins and lipoprotein localization factors"/>
    <property type="match status" value="1"/>
</dbReference>
<dbReference type="Pfam" id="PF03548">
    <property type="entry name" value="LolA"/>
    <property type="match status" value="1"/>
</dbReference>
<dbReference type="NCBIfam" id="TIGR00547">
    <property type="entry name" value="lolA"/>
    <property type="match status" value="1"/>
</dbReference>
<feature type="chain" id="PRO_5042637098" description="Outer-membrane lipoprotein carrier protein" evidence="10">
    <location>
        <begin position="25"/>
        <end position="206"/>
    </location>
</feature>
<sequence length="206" mass="22109" precursor="true">MRHPAFTQLLAAAALAAAFGTAQAGAVDALKTFNADADGLSGSFTQTVQNKKRTQTSSGTFQIQRPGLFKWEYTRPGRQLIIGDGKTVWHYDAELKQAVKSDQKQAIGSSPAAILADKSALDTGYALKEDGSADGVDYVLATPKSSNAGYKSIRIGFKDGQLAAMQLQDSFGNRTQIRFANLNTQPNLSASQFRFTPPKGVDVMSR</sequence>
<dbReference type="AlphaFoldDB" id="A0A9X4E1H7"/>
<feature type="signal peptide" evidence="10">
    <location>
        <begin position="1"/>
        <end position="24"/>
    </location>
</feature>
<proteinExistence type="inferred from homology"/>
<evidence type="ECO:0000256" key="10">
    <source>
        <dbReference type="HAMAP-Rule" id="MF_00240"/>
    </source>
</evidence>
<name>A0A9X4E1H7_9NEIS</name>
<dbReference type="Proteomes" id="UP001149607">
    <property type="component" value="Chromosome"/>
</dbReference>
<dbReference type="GO" id="GO:0044874">
    <property type="term" value="P:lipoprotein localization to outer membrane"/>
    <property type="evidence" value="ECO:0007669"/>
    <property type="project" value="UniProtKB-UniRule"/>
</dbReference>
<evidence type="ECO:0000313" key="12">
    <source>
        <dbReference type="EMBL" id="WWY04141.1"/>
    </source>
</evidence>
<dbReference type="EMBL" id="JAPQFL010000001">
    <property type="protein sequence ID" value="MDD9326865.1"/>
    <property type="molecule type" value="Genomic_DNA"/>
</dbReference>
<evidence type="ECO:0000256" key="3">
    <source>
        <dbReference type="ARBA" id="ARBA00011245"/>
    </source>
</evidence>
<evidence type="ECO:0000256" key="6">
    <source>
        <dbReference type="ARBA" id="ARBA00022729"/>
    </source>
</evidence>
<comment type="function">
    <text evidence="10">Participates in the translocation of lipoproteins from the inner membrane to the outer membrane. Only forms a complex with a lipoprotein if the residue after the N-terminal Cys is not an aspartate (The Asp acts as a targeting signal to indicate that the lipoprotein should stay in the inner membrane).</text>
</comment>
<dbReference type="GO" id="GO:0042597">
    <property type="term" value="C:periplasmic space"/>
    <property type="evidence" value="ECO:0007669"/>
    <property type="project" value="UniProtKB-SubCell"/>
</dbReference>
<dbReference type="InterPro" id="IPR029046">
    <property type="entry name" value="LolA/LolB/LppX"/>
</dbReference>
<evidence type="ECO:0000256" key="1">
    <source>
        <dbReference type="ARBA" id="ARBA00004418"/>
    </source>
</evidence>
<dbReference type="PANTHER" id="PTHR35869:SF1">
    <property type="entry name" value="OUTER-MEMBRANE LIPOPROTEIN CARRIER PROTEIN"/>
    <property type="match status" value="1"/>
</dbReference>
<dbReference type="Gene3D" id="2.50.20.10">
    <property type="entry name" value="Lipoprotein localisation LolA/LolB/LppX"/>
    <property type="match status" value="1"/>
</dbReference>
<dbReference type="InterPro" id="IPR004564">
    <property type="entry name" value="OM_lipoprot_carrier_LolA-like"/>
</dbReference>
<protein>
    <recommendedName>
        <fullName evidence="4 10">Outer-membrane lipoprotein carrier protein</fullName>
    </recommendedName>
</protein>
<evidence type="ECO:0000256" key="9">
    <source>
        <dbReference type="ARBA" id="ARBA00023186"/>
    </source>
</evidence>
<evidence type="ECO:0000256" key="4">
    <source>
        <dbReference type="ARBA" id="ARBA00014035"/>
    </source>
</evidence>
<evidence type="ECO:0000256" key="8">
    <source>
        <dbReference type="ARBA" id="ARBA00022927"/>
    </source>
</evidence>
<keyword evidence="8 10" id="KW-0653">Protein transport</keyword>
<dbReference type="InterPro" id="IPR018323">
    <property type="entry name" value="OM_lipoprot_carrier_LolA_Pbac"/>
</dbReference>
<keyword evidence="5 10" id="KW-0813">Transport</keyword>
<comment type="subunit">
    <text evidence="3 10">Monomer.</text>
</comment>
<gene>
    <name evidence="10 11" type="primary">lolA</name>
    <name evidence="11" type="ORF">ORY91_000236</name>
    <name evidence="12" type="ORF">V9W64_00555</name>
</gene>
<keyword evidence="13" id="KW-1185">Reference proteome</keyword>
<dbReference type="PANTHER" id="PTHR35869">
    <property type="entry name" value="OUTER-MEMBRANE LIPOPROTEIN CARRIER PROTEIN"/>
    <property type="match status" value="1"/>
</dbReference>